<dbReference type="Proteomes" id="UP001202328">
    <property type="component" value="Unassembled WGS sequence"/>
</dbReference>
<evidence type="ECO:0000313" key="2">
    <source>
        <dbReference type="Proteomes" id="UP001202328"/>
    </source>
</evidence>
<dbReference type="EMBL" id="JAJJMB010003726">
    <property type="protein sequence ID" value="KAI3945746.1"/>
    <property type="molecule type" value="Genomic_DNA"/>
</dbReference>
<proteinExistence type="predicted"/>
<comment type="caution">
    <text evidence="1">The sequence shown here is derived from an EMBL/GenBank/DDBJ whole genome shotgun (WGS) entry which is preliminary data.</text>
</comment>
<dbReference type="AlphaFoldDB" id="A0AAD4XT91"/>
<sequence>MISNKASTDYILDVEAIANVNTFASLEAMGENSKRYTTARPRRVTPWDDVTDELDQVSAGEEIDTAGFRFRKLIRK</sequence>
<evidence type="ECO:0000313" key="1">
    <source>
        <dbReference type="EMBL" id="KAI3945746.1"/>
    </source>
</evidence>
<gene>
    <name evidence="1" type="ORF">MKW98_023020</name>
</gene>
<name>A0AAD4XT91_9MAGN</name>
<accession>A0AAD4XT91</accession>
<reference evidence="1" key="1">
    <citation type="submission" date="2022-04" db="EMBL/GenBank/DDBJ databases">
        <title>A functionally conserved STORR gene fusion in Papaver species that diverged 16.8 million years ago.</title>
        <authorList>
            <person name="Catania T."/>
        </authorList>
    </citation>
    <scope>NUCLEOTIDE SEQUENCE</scope>
    <source>
        <strain evidence="1">S-188037</strain>
    </source>
</reference>
<keyword evidence="2" id="KW-1185">Reference proteome</keyword>
<protein>
    <submittedName>
        <fullName evidence="1">Uncharacterized protein</fullName>
    </submittedName>
</protein>
<organism evidence="1 2">
    <name type="scientific">Papaver atlanticum</name>
    <dbReference type="NCBI Taxonomy" id="357466"/>
    <lineage>
        <taxon>Eukaryota</taxon>
        <taxon>Viridiplantae</taxon>
        <taxon>Streptophyta</taxon>
        <taxon>Embryophyta</taxon>
        <taxon>Tracheophyta</taxon>
        <taxon>Spermatophyta</taxon>
        <taxon>Magnoliopsida</taxon>
        <taxon>Ranunculales</taxon>
        <taxon>Papaveraceae</taxon>
        <taxon>Papaveroideae</taxon>
        <taxon>Papaver</taxon>
    </lineage>
</organism>